<dbReference type="GO" id="GO:0030907">
    <property type="term" value="C:MBF transcription complex"/>
    <property type="evidence" value="ECO:0007669"/>
    <property type="project" value="TreeGrafter"/>
</dbReference>
<name>A0A0C3I0P0_OIDMZ</name>
<feature type="region of interest" description="Disordered" evidence="1">
    <location>
        <begin position="341"/>
        <end position="379"/>
    </location>
</feature>
<proteinExistence type="predicted"/>
<reference evidence="3 4" key="1">
    <citation type="submission" date="2014-04" db="EMBL/GenBank/DDBJ databases">
        <authorList>
            <consortium name="DOE Joint Genome Institute"/>
            <person name="Kuo A."/>
            <person name="Martino E."/>
            <person name="Perotto S."/>
            <person name="Kohler A."/>
            <person name="Nagy L.G."/>
            <person name="Floudas D."/>
            <person name="Copeland A."/>
            <person name="Barry K.W."/>
            <person name="Cichocki N."/>
            <person name="Veneault-Fourrey C."/>
            <person name="LaButti K."/>
            <person name="Lindquist E.A."/>
            <person name="Lipzen A."/>
            <person name="Lundell T."/>
            <person name="Morin E."/>
            <person name="Murat C."/>
            <person name="Sun H."/>
            <person name="Tunlid A."/>
            <person name="Henrissat B."/>
            <person name="Grigoriev I.V."/>
            <person name="Hibbett D.S."/>
            <person name="Martin F."/>
            <person name="Nordberg H.P."/>
            <person name="Cantor M.N."/>
            <person name="Hua S.X."/>
        </authorList>
    </citation>
    <scope>NUCLEOTIDE SEQUENCE [LARGE SCALE GENOMIC DNA]</scope>
    <source>
        <strain evidence="3 4">Zn</strain>
    </source>
</reference>
<dbReference type="InterPro" id="IPR036887">
    <property type="entry name" value="HTH_APSES_sf"/>
</dbReference>
<feature type="region of interest" description="Disordered" evidence="1">
    <location>
        <begin position="402"/>
        <end position="430"/>
    </location>
</feature>
<evidence type="ECO:0000259" key="2">
    <source>
        <dbReference type="PROSITE" id="PS51299"/>
    </source>
</evidence>
<dbReference type="PANTHER" id="PTHR43828">
    <property type="entry name" value="ASPARAGINASE"/>
    <property type="match status" value="1"/>
</dbReference>
<organism evidence="3 4">
    <name type="scientific">Oidiodendron maius (strain Zn)</name>
    <dbReference type="NCBI Taxonomy" id="913774"/>
    <lineage>
        <taxon>Eukaryota</taxon>
        <taxon>Fungi</taxon>
        <taxon>Dikarya</taxon>
        <taxon>Ascomycota</taxon>
        <taxon>Pezizomycotina</taxon>
        <taxon>Leotiomycetes</taxon>
        <taxon>Leotiomycetes incertae sedis</taxon>
        <taxon>Myxotrichaceae</taxon>
        <taxon>Oidiodendron</taxon>
    </lineage>
</organism>
<feature type="compositionally biased region" description="Basic and acidic residues" evidence="1">
    <location>
        <begin position="360"/>
        <end position="379"/>
    </location>
</feature>
<dbReference type="InterPro" id="IPR051642">
    <property type="entry name" value="SWI6-like"/>
</dbReference>
<dbReference type="HOGENOM" id="CLU_027582_3_0_1"/>
<dbReference type="GO" id="GO:0003677">
    <property type="term" value="F:DNA binding"/>
    <property type="evidence" value="ECO:0007669"/>
    <property type="project" value="InterPro"/>
</dbReference>
<dbReference type="Proteomes" id="UP000054321">
    <property type="component" value="Unassembled WGS sequence"/>
</dbReference>
<gene>
    <name evidence="3" type="ORF">OIDMADRAFT_37735</name>
</gene>
<sequence>MSKDGAIFAKGKIKGDVNFPPFEQFDQETIREVKKFEVYPLGKVREYCRHIPYNSEKKTFLEKTGRESFEVFQYTFKVPGDDKEYAVMWDYNIGLVRITPFFKCCKYSKTTPAKMLHMNPGLKEITHSITGGALAAQGYWMPYSCALAVCATFCFHIAGALIPIFGPSFPSQCVPLEAPEYGRMIIDRSLIITATEEAEAFRQHYSRFTPISAPRTSFSPQYSESNELSGIASSVLGRRLRLKRTIINNPYGTSDADRDTNGSESSSGDAYFRSAGTPASMSSTSQRWIQNTVSHFANSCINISPLPAPGAPNPWLSAIPRSTGLPDVNMAATWRGKRRVEEVDTDDRGYDGEESCESVTDDKSADGEKPADKDCNKDENLIGGVEKKAAWLLMKLSVKDGERAKGSLQAEKGKIVGEGPRIKRRRATSM</sequence>
<protein>
    <recommendedName>
        <fullName evidence="2">HTH APSES-type domain-containing protein</fullName>
    </recommendedName>
</protein>
<feature type="compositionally biased region" description="Basic and acidic residues" evidence="1">
    <location>
        <begin position="341"/>
        <end position="351"/>
    </location>
</feature>
<dbReference type="Gene3D" id="3.10.260.10">
    <property type="entry name" value="Transcription regulator HTH, APSES-type DNA-binding domain"/>
    <property type="match status" value="1"/>
</dbReference>
<dbReference type="InParanoid" id="A0A0C3I0P0"/>
<accession>A0A0C3I0P0</accession>
<evidence type="ECO:0000256" key="1">
    <source>
        <dbReference type="SAM" id="MobiDB-lite"/>
    </source>
</evidence>
<evidence type="ECO:0000313" key="3">
    <source>
        <dbReference type="EMBL" id="KIN08610.1"/>
    </source>
</evidence>
<dbReference type="GO" id="GO:0033309">
    <property type="term" value="C:SBF transcription complex"/>
    <property type="evidence" value="ECO:0007669"/>
    <property type="project" value="TreeGrafter"/>
</dbReference>
<dbReference type="STRING" id="913774.A0A0C3I0P0"/>
<feature type="domain" description="HTH APSES-type" evidence="2">
    <location>
        <begin position="58"/>
        <end position="176"/>
    </location>
</feature>
<dbReference type="EMBL" id="KN832870">
    <property type="protein sequence ID" value="KIN08610.1"/>
    <property type="molecule type" value="Genomic_DNA"/>
</dbReference>
<feature type="compositionally biased region" description="Basic and acidic residues" evidence="1">
    <location>
        <begin position="402"/>
        <end position="415"/>
    </location>
</feature>
<evidence type="ECO:0000313" key="4">
    <source>
        <dbReference type="Proteomes" id="UP000054321"/>
    </source>
</evidence>
<dbReference type="PANTHER" id="PTHR43828:SF5">
    <property type="entry name" value="TRANSCRIPTIONAL REPRESSOR XBP1"/>
    <property type="match status" value="1"/>
</dbReference>
<reference evidence="4" key="2">
    <citation type="submission" date="2015-01" db="EMBL/GenBank/DDBJ databases">
        <title>Evolutionary Origins and Diversification of the Mycorrhizal Mutualists.</title>
        <authorList>
            <consortium name="DOE Joint Genome Institute"/>
            <consortium name="Mycorrhizal Genomics Consortium"/>
            <person name="Kohler A."/>
            <person name="Kuo A."/>
            <person name="Nagy L.G."/>
            <person name="Floudas D."/>
            <person name="Copeland A."/>
            <person name="Barry K.W."/>
            <person name="Cichocki N."/>
            <person name="Veneault-Fourrey C."/>
            <person name="LaButti K."/>
            <person name="Lindquist E.A."/>
            <person name="Lipzen A."/>
            <person name="Lundell T."/>
            <person name="Morin E."/>
            <person name="Murat C."/>
            <person name="Riley R."/>
            <person name="Ohm R."/>
            <person name="Sun H."/>
            <person name="Tunlid A."/>
            <person name="Henrissat B."/>
            <person name="Grigoriev I.V."/>
            <person name="Hibbett D.S."/>
            <person name="Martin F."/>
        </authorList>
    </citation>
    <scope>NUCLEOTIDE SEQUENCE [LARGE SCALE GENOMIC DNA]</scope>
    <source>
        <strain evidence="4">Zn</strain>
    </source>
</reference>
<feature type="region of interest" description="Disordered" evidence="1">
    <location>
        <begin position="249"/>
        <end position="283"/>
    </location>
</feature>
<dbReference type="InterPro" id="IPR003163">
    <property type="entry name" value="Tscrpt_reg_HTH_APSES-type"/>
</dbReference>
<dbReference type="PROSITE" id="PS51299">
    <property type="entry name" value="HTH_APSES"/>
    <property type="match status" value="1"/>
</dbReference>
<dbReference type="AlphaFoldDB" id="A0A0C3I0P0"/>
<dbReference type="GO" id="GO:0000981">
    <property type="term" value="F:DNA-binding transcription factor activity, RNA polymerase II-specific"/>
    <property type="evidence" value="ECO:0007669"/>
    <property type="project" value="UniProtKB-ARBA"/>
</dbReference>
<dbReference type="OrthoDB" id="5562739at2759"/>
<keyword evidence="4" id="KW-1185">Reference proteome</keyword>
<dbReference type="SUPFAM" id="SSF54616">
    <property type="entry name" value="DNA-binding domain of Mlu1-box binding protein MBP1"/>
    <property type="match status" value="1"/>
</dbReference>